<evidence type="ECO:0000259" key="1">
    <source>
        <dbReference type="Pfam" id="PF13556"/>
    </source>
</evidence>
<feature type="domain" description="PucR C-terminal helix-turn-helix" evidence="1">
    <location>
        <begin position="293"/>
        <end position="348"/>
    </location>
</feature>
<protein>
    <submittedName>
        <fullName evidence="3">Uncharacterized protein</fullName>
    </submittedName>
</protein>
<keyword evidence="4" id="KW-1185">Reference proteome</keyword>
<dbReference type="PANTHER" id="PTHR33744:SF7">
    <property type="entry name" value="PUCR FAMILY TRANSCRIPTIONAL REGULATOR"/>
    <property type="match status" value="1"/>
</dbReference>
<dbReference type="OrthoDB" id="33973at2"/>
<evidence type="ECO:0000313" key="4">
    <source>
        <dbReference type="Proteomes" id="UP000317982"/>
    </source>
</evidence>
<feature type="domain" description="RsbT co-antagonist protein RsbRD N-terminal" evidence="2">
    <location>
        <begin position="7"/>
        <end position="135"/>
    </location>
</feature>
<dbReference type="Proteomes" id="UP000317982">
    <property type="component" value="Unassembled WGS sequence"/>
</dbReference>
<dbReference type="Gene3D" id="1.10.10.2840">
    <property type="entry name" value="PucR C-terminal helix-turn-helix domain"/>
    <property type="match status" value="1"/>
</dbReference>
<dbReference type="PANTHER" id="PTHR33744">
    <property type="entry name" value="CARBOHYDRATE DIACID REGULATOR"/>
    <property type="match status" value="1"/>
</dbReference>
<comment type="caution">
    <text evidence="3">The sequence shown here is derived from an EMBL/GenBank/DDBJ whole genome shotgun (WGS) entry which is preliminary data.</text>
</comment>
<dbReference type="EMBL" id="VIRS01000010">
    <property type="protein sequence ID" value="TQS43953.1"/>
    <property type="molecule type" value="Genomic_DNA"/>
</dbReference>
<evidence type="ECO:0000259" key="2">
    <source>
        <dbReference type="Pfam" id="PF14361"/>
    </source>
</evidence>
<dbReference type="InParanoid" id="A0A545ARQ5"/>
<dbReference type="InterPro" id="IPR025751">
    <property type="entry name" value="RsbRD_N_dom"/>
</dbReference>
<dbReference type="RefSeq" id="WP_142705437.1">
    <property type="nucleotide sequence ID" value="NZ_VIRS01000010.1"/>
</dbReference>
<name>A0A545ARQ5_9ACTN</name>
<dbReference type="InterPro" id="IPR051448">
    <property type="entry name" value="CdaR-like_regulators"/>
</dbReference>
<dbReference type="InterPro" id="IPR042070">
    <property type="entry name" value="PucR_C-HTH_sf"/>
</dbReference>
<dbReference type="AlphaFoldDB" id="A0A545ARQ5"/>
<dbReference type="InterPro" id="IPR025736">
    <property type="entry name" value="PucR_C-HTH_dom"/>
</dbReference>
<dbReference type="Pfam" id="PF14361">
    <property type="entry name" value="RsbRD_N"/>
    <property type="match status" value="1"/>
</dbReference>
<gene>
    <name evidence="3" type="ORF">FL583_15955</name>
</gene>
<dbReference type="Pfam" id="PF13556">
    <property type="entry name" value="HTH_30"/>
    <property type="match status" value="1"/>
</dbReference>
<sequence>MLEDRADAIAEQVYREISASIPTYERVRRADVEASVREIVADVGVLLRTGVVPPPADITQAEESSRARAKQGVPIHDIMHAFRFTMGAVRDAVLEAGAGVDALTLLWSYSDAYTANVVEIYRQSDIEGALEQARRAQSFLLGLLDGTLEGTELVTAASTLLLDPAAQYRALRALPAEAAHLRELQRQAARHSGVLTVIGAQCVGVVSFVPETVGDDLLIALGPAVPPAELPRSFRTARTVLTAATALGLTGVRTLPGLSWRAAAAGAVEVNRIFHERYLAPLAGQGPFGELILEAVAAYLAEDRNVPRAARAIPVHVNTLRYRLRRFEELTGCSLDSTETIVEVSFALENRPLSGRGAAPFR</sequence>
<proteinExistence type="predicted"/>
<reference evidence="3 4" key="1">
    <citation type="submission" date="2019-07" db="EMBL/GenBank/DDBJ databases">
        <title>Cryptosporangium phraense sp. nov., isolated from plant litter.</title>
        <authorList>
            <person name="Suriyachadkun C."/>
        </authorList>
    </citation>
    <scope>NUCLEOTIDE SEQUENCE [LARGE SCALE GENOMIC DNA]</scope>
    <source>
        <strain evidence="3 4">A-T 5661</strain>
    </source>
</reference>
<organism evidence="3 4">
    <name type="scientific">Cryptosporangium phraense</name>
    <dbReference type="NCBI Taxonomy" id="2593070"/>
    <lineage>
        <taxon>Bacteria</taxon>
        <taxon>Bacillati</taxon>
        <taxon>Actinomycetota</taxon>
        <taxon>Actinomycetes</taxon>
        <taxon>Cryptosporangiales</taxon>
        <taxon>Cryptosporangiaceae</taxon>
        <taxon>Cryptosporangium</taxon>
    </lineage>
</organism>
<evidence type="ECO:0000313" key="3">
    <source>
        <dbReference type="EMBL" id="TQS43953.1"/>
    </source>
</evidence>
<accession>A0A545ARQ5</accession>